<feature type="transmembrane region" description="Helical" evidence="1">
    <location>
        <begin position="164"/>
        <end position="183"/>
    </location>
</feature>
<feature type="transmembrane region" description="Helical" evidence="1">
    <location>
        <begin position="195"/>
        <end position="212"/>
    </location>
</feature>
<keyword evidence="1" id="KW-0472">Membrane</keyword>
<evidence type="ECO:0000313" key="3">
    <source>
        <dbReference type="Proteomes" id="UP000006322"/>
    </source>
</evidence>
<feature type="transmembrane region" description="Helical" evidence="1">
    <location>
        <begin position="224"/>
        <end position="241"/>
    </location>
</feature>
<dbReference type="RefSeq" id="WP_007102822.1">
    <property type="nucleotide sequence ID" value="NZ_BAER01000006.1"/>
</dbReference>
<evidence type="ECO:0000313" key="2">
    <source>
        <dbReference type="EMBL" id="GAC31012.1"/>
    </source>
</evidence>
<accession>K6ZL13</accession>
<feature type="transmembrane region" description="Helical" evidence="1">
    <location>
        <begin position="270"/>
        <end position="288"/>
    </location>
</feature>
<proteinExistence type="predicted"/>
<keyword evidence="1" id="KW-1133">Transmembrane helix</keyword>
<reference evidence="3" key="1">
    <citation type="journal article" date="2014" name="Environ. Microbiol.">
        <title>Comparative genomics of the marine bacterial genus Glaciecola reveals the high degree of genomic diversity and genomic characteristic for cold adaptation.</title>
        <authorList>
            <person name="Qin Q.L."/>
            <person name="Xie B.B."/>
            <person name="Yu Y."/>
            <person name="Shu Y.L."/>
            <person name="Rong J.C."/>
            <person name="Zhang Y.J."/>
            <person name="Zhao D.L."/>
            <person name="Chen X.L."/>
            <person name="Zhang X.Y."/>
            <person name="Chen B."/>
            <person name="Zhou B.C."/>
            <person name="Zhang Y.Z."/>
        </authorList>
    </citation>
    <scope>NUCLEOTIDE SEQUENCE [LARGE SCALE GENOMIC DNA]</scope>
    <source>
        <strain evidence="3">LMG 21857</strain>
    </source>
</reference>
<dbReference type="Proteomes" id="UP000006322">
    <property type="component" value="Unassembled WGS sequence"/>
</dbReference>
<feature type="transmembrane region" description="Helical" evidence="1">
    <location>
        <begin position="71"/>
        <end position="89"/>
    </location>
</feature>
<organism evidence="2 3">
    <name type="scientific">Paraglaciecola polaris LMG 21857</name>
    <dbReference type="NCBI Taxonomy" id="1129793"/>
    <lineage>
        <taxon>Bacteria</taxon>
        <taxon>Pseudomonadati</taxon>
        <taxon>Pseudomonadota</taxon>
        <taxon>Gammaproteobacteria</taxon>
        <taxon>Alteromonadales</taxon>
        <taxon>Alteromonadaceae</taxon>
        <taxon>Paraglaciecola</taxon>
    </lineage>
</organism>
<sequence>MRISQRQLNGAVEERILTASQAEQLVAYLSALPDSTPKFDFTHLLYYFGGLVAIGAMTVFMNLGWESFGGAGIVGLCAVYAAAGVLLTNRFAKQGLVVVAGICATFVVTLTPLAIFGIQQTLDIWPGSDSYQDYHRYIQWHWLYMELGTLAVAVILAKIYKYPFLVMPIAVTLWYLSMDLAVMLTGESPAYEVRALVSMYIGLSILGLAFWVDLRTRRLADYAFWLYLFGTIAFWCGLSMQESDSELSKFIYCCINILMMGLGIILVRRVLVIFGALGVCGYIGYLAYDVFSGSWLFPIALTMLGIVIVYVGIMWQKNEHAITDKLREYLPVALRELLANKVM</sequence>
<dbReference type="EMBL" id="BAER01000006">
    <property type="protein sequence ID" value="GAC31012.1"/>
    <property type="molecule type" value="Genomic_DNA"/>
</dbReference>
<gene>
    <name evidence="2" type="ORF">GPLA_0091</name>
</gene>
<keyword evidence="1" id="KW-0812">Transmembrane</keyword>
<keyword evidence="3" id="KW-1185">Reference proteome</keyword>
<dbReference type="OrthoDB" id="1675191at2"/>
<name>K6ZL13_9ALTE</name>
<feature type="transmembrane region" description="Helical" evidence="1">
    <location>
        <begin position="294"/>
        <end position="315"/>
    </location>
</feature>
<dbReference type="AlphaFoldDB" id="K6ZL13"/>
<protein>
    <submittedName>
        <fullName evidence="2">Membrane protein</fullName>
    </submittedName>
</protein>
<feature type="transmembrane region" description="Helical" evidence="1">
    <location>
        <begin position="138"/>
        <end position="157"/>
    </location>
</feature>
<feature type="transmembrane region" description="Helical" evidence="1">
    <location>
        <begin position="44"/>
        <end position="65"/>
    </location>
</feature>
<feature type="transmembrane region" description="Helical" evidence="1">
    <location>
        <begin position="247"/>
        <end position="265"/>
    </location>
</feature>
<evidence type="ECO:0000256" key="1">
    <source>
        <dbReference type="SAM" id="Phobius"/>
    </source>
</evidence>
<comment type="caution">
    <text evidence="2">The sequence shown here is derived from an EMBL/GenBank/DDBJ whole genome shotgun (WGS) entry which is preliminary data.</text>
</comment>
<feature type="transmembrane region" description="Helical" evidence="1">
    <location>
        <begin position="96"/>
        <end position="118"/>
    </location>
</feature>